<evidence type="ECO:0000313" key="2">
    <source>
        <dbReference type="EMBL" id="QDS74120.1"/>
    </source>
</evidence>
<protein>
    <recommendedName>
        <fullName evidence="1">Heterokaryon incompatibility domain-containing protein</fullName>
    </recommendedName>
</protein>
<feature type="domain" description="Heterokaryon incompatibility" evidence="1">
    <location>
        <begin position="2"/>
        <end position="53"/>
    </location>
</feature>
<dbReference type="PANTHER" id="PTHR10622:SF10">
    <property type="entry name" value="HET DOMAIN-CONTAINING PROTEIN"/>
    <property type="match status" value="1"/>
</dbReference>
<dbReference type="Pfam" id="PF06985">
    <property type="entry name" value="HET"/>
    <property type="match status" value="1"/>
</dbReference>
<proteinExistence type="predicted"/>
<name>A0A517LEQ2_9PEZI</name>
<dbReference type="InterPro" id="IPR010730">
    <property type="entry name" value="HET"/>
</dbReference>
<organism evidence="2 3">
    <name type="scientific">Venturia effusa</name>
    <dbReference type="NCBI Taxonomy" id="50376"/>
    <lineage>
        <taxon>Eukaryota</taxon>
        <taxon>Fungi</taxon>
        <taxon>Dikarya</taxon>
        <taxon>Ascomycota</taxon>
        <taxon>Pezizomycotina</taxon>
        <taxon>Dothideomycetes</taxon>
        <taxon>Pleosporomycetidae</taxon>
        <taxon>Venturiales</taxon>
        <taxon>Venturiaceae</taxon>
        <taxon>Venturia</taxon>
    </lineage>
</organism>
<reference evidence="2 3" key="1">
    <citation type="submission" date="2019-07" db="EMBL/GenBank/DDBJ databases">
        <title>Finished genome of Venturia effusa.</title>
        <authorList>
            <person name="Young C.A."/>
            <person name="Cox M.P."/>
            <person name="Ganley A.R.D."/>
            <person name="David W.J."/>
        </authorList>
    </citation>
    <scope>NUCLEOTIDE SEQUENCE [LARGE SCALE GENOMIC DNA]</scope>
    <source>
        <strain evidence="3">albino</strain>
    </source>
</reference>
<accession>A0A517LEQ2</accession>
<dbReference type="PANTHER" id="PTHR10622">
    <property type="entry name" value="HET DOMAIN-CONTAINING PROTEIN"/>
    <property type="match status" value="1"/>
</dbReference>
<evidence type="ECO:0000259" key="1">
    <source>
        <dbReference type="Pfam" id="PF06985"/>
    </source>
</evidence>
<dbReference type="OrthoDB" id="20872at2759"/>
<evidence type="ECO:0000313" key="3">
    <source>
        <dbReference type="Proteomes" id="UP000316270"/>
    </source>
</evidence>
<sequence>MARRDGQEYIWIDTCCIDKSSSAELTEAINSMYQWCKTSATYFAYLADISAEACRSNRNAICSSHWFTRGWTLQELIAPPDLIFFSSDWTEIGRRKDFDVAKCISSITGIPDWVLLSKDFQPADFYVAQKMAWAADRKTTRIEDMAHCLLGLFDVNMPLLYGEGDRAFIRLQEEIIKHDNDYTIFLWKSPDLGPSGCRGMLARRPSEFEDPNIAVSIQNQGDQPPFAMTNAGLRMDLSLVSMPSLVLFHDSVWPLNDRSIKDECFFGAANTDIYIPILAGTRDSVFLVKLDGDKGSQYARIWPNRIYTFPKEFLHESRNDHPLRRCFVRNRLLIPPNFKSPVRLPFVKSDEIFLGGLYSTLWDLDYHDEVERVEGTGESETVQVTQFNRLCVQPKRLPGRSKTFEIGFGHNYLGHCYGHIVAAKKDATTIRPVKNPDLRVLAPGEVLEFFDAGLSCRMSVQIKLVKDRLVLHSQVSVHRSVVSGGYEYSTTK</sequence>
<gene>
    <name evidence="2" type="ORF">FKW77_009871</name>
</gene>
<dbReference type="EMBL" id="CP042194">
    <property type="protein sequence ID" value="QDS74120.1"/>
    <property type="molecule type" value="Genomic_DNA"/>
</dbReference>
<dbReference type="Proteomes" id="UP000316270">
    <property type="component" value="Chromosome 10"/>
</dbReference>
<dbReference type="AlphaFoldDB" id="A0A517LEQ2"/>
<dbReference type="STRING" id="50376.A0A517LEQ2"/>
<keyword evidence="3" id="KW-1185">Reference proteome</keyword>